<comment type="caution">
    <text evidence="1">The sequence shown here is derived from an EMBL/GenBank/DDBJ whole genome shotgun (WGS) entry which is preliminary data.</text>
</comment>
<keyword evidence="2" id="KW-1185">Reference proteome</keyword>
<dbReference type="EMBL" id="BGPR01034851">
    <property type="protein sequence ID" value="GBO09409.1"/>
    <property type="molecule type" value="Genomic_DNA"/>
</dbReference>
<protein>
    <submittedName>
        <fullName evidence="1">Uncharacterized protein</fullName>
    </submittedName>
</protein>
<dbReference type="AlphaFoldDB" id="A0A4Y2U8T3"/>
<name>A0A4Y2U8T3_ARAVE</name>
<sequence length="143" mass="17056">MIRETKNALSDTLKRQDEESIPSMYTKMLHFGEKCVDVLVDESDYTWFEISSICFAFNVEPNIFESESIHFYLSDDKKSFVNEMDIFTTPLVDKPEFTDWYSNYAVPRIISFIVNRTDYNEDKYGRVLNLELERKQENFECHE</sequence>
<evidence type="ECO:0000313" key="1">
    <source>
        <dbReference type="EMBL" id="GBO09409.1"/>
    </source>
</evidence>
<gene>
    <name evidence="1" type="ORF">AVEN_227444_1</name>
</gene>
<reference evidence="1 2" key="1">
    <citation type="journal article" date="2019" name="Sci. Rep.">
        <title>Orb-weaving spider Araneus ventricosus genome elucidates the spidroin gene catalogue.</title>
        <authorList>
            <person name="Kono N."/>
            <person name="Nakamura H."/>
            <person name="Ohtoshi R."/>
            <person name="Moran D.A.P."/>
            <person name="Shinohara A."/>
            <person name="Yoshida Y."/>
            <person name="Fujiwara M."/>
            <person name="Mori M."/>
            <person name="Tomita M."/>
            <person name="Arakawa K."/>
        </authorList>
    </citation>
    <scope>NUCLEOTIDE SEQUENCE [LARGE SCALE GENOMIC DNA]</scope>
</reference>
<evidence type="ECO:0000313" key="2">
    <source>
        <dbReference type="Proteomes" id="UP000499080"/>
    </source>
</evidence>
<accession>A0A4Y2U8T3</accession>
<organism evidence="1 2">
    <name type="scientific">Araneus ventricosus</name>
    <name type="common">Orbweaver spider</name>
    <name type="synonym">Epeira ventricosa</name>
    <dbReference type="NCBI Taxonomy" id="182803"/>
    <lineage>
        <taxon>Eukaryota</taxon>
        <taxon>Metazoa</taxon>
        <taxon>Ecdysozoa</taxon>
        <taxon>Arthropoda</taxon>
        <taxon>Chelicerata</taxon>
        <taxon>Arachnida</taxon>
        <taxon>Araneae</taxon>
        <taxon>Araneomorphae</taxon>
        <taxon>Entelegynae</taxon>
        <taxon>Araneoidea</taxon>
        <taxon>Araneidae</taxon>
        <taxon>Araneus</taxon>
    </lineage>
</organism>
<proteinExistence type="predicted"/>
<dbReference type="Proteomes" id="UP000499080">
    <property type="component" value="Unassembled WGS sequence"/>
</dbReference>